<dbReference type="AlphaFoldDB" id="A0A1H6KZJ8"/>
<dbReference type="InterPro" id="IPR009387">
    <property type="entry name" value="HigB-2"/>
</dbReference>
<dbReference type="STRING" id="173990.SAMN05660691_01289"/>
<dbReference type="PIRSF" id="PIRSF039032">
    <property type="entry name" value="HigB-2"/>
    <property type="match status" value="1"/>
</dbReference>
<proteinExistence type="predicted"/>
<accession>A0A1H6KZJ8</accession>
<name>A0A1H6KZJ8_9GAMM</name>
<evidence type="ECO:0000313" key="2">
    <source>
        <dbReference type="Proteomes" id="UP000199371"/>
    </source>
</evidence>
<evidence type="ECO:0000313" key="1">
    <source>
        <dbReference type="EMBL" id="SEH77222.1"/>
    </source>
</evidence>
<dbReference type="Proteomes" id="UP000199371">
    <property type="component" value="Unassembled WGS sequence"/>
</dbReference>
<keyword evidence="2" id="KW-1185">Reference proteome</keyword>
<protein>
    <submittedName>
        <fullName evidence="1">Uncharacterized protein</fullName>
    </submittedName>
</protein>
<sequence length="121" mass="13316">MARQLEFYTPLAYGALMLTIIESPLFTKLWPDYWTEEERAEFAAFLAATPEAGDVVPGSGGCRKIRWSRSGAGKRAGVRVIYTTRLKSGALVLLVIYAKSALENIPAHLLKQIAQEMGNAD</sequence>
<gene>
    <name evidence="1" type="ORF">SAMN05660691_01289</name>
</gene>
<dbReference type="EMBL" id="FNXF01000004">
    <property type="protein sequence ID" value="SEH77222.1"/>
    <property type="molecule type" value="Genomic_DNA"/>
</dbReference>
<organism evidence="1 2">
    <name type="scientific">Rheinheimera pacifica</name>
    <dbReference type="NCBI Taxonomy" id="173990"/>
    <lineage>
        <taxon>Bacteria</taxon>
        <taxon>Pseudomonadati</taxon>
        <taxon>Pseudomonadota</taxon>
        <taxon>Gammaproteobacteria</taxon>
        <taxon>Chromatiales</taxon>
        <taxon>Chromatiaceae</taxon>
        <taxon>Rheinheimera</taxon>
    </lineage>
</organism>
<reference evidence="2" key="1">
    <citation type="submission" date="2016-10" db="EMBL/GenBank/DDBJ databases">
        <authorList>
            <person name="Varghese N."/>
            <person name="Submissions S."/>
        </authorList>
    </citation>
    <scope>NUCLEOTIDE SEQUENCE [LARGE SCALE GENOMIC DNA]</scope>
    <source>
        <strain evidence="2">DSM 17616</strain>
    </source>
</reference>